<dbReference type="Proteomes" id="UP001595900">
    <property type="component" value="Unassembled WGS sequence"/>
</dbReference>
<dbReference type="EMBL" id="JBHSCN010000003">
    <property type="protein sequence ID" value="MFC4242918.1"/>
    <property type="molecule type" value="Genomic_DNA"/>
</dbReference>
<dbReference type="InterPro" id="IPR000573">
    <property type="entry name" value="AconitaseA/IPMdHydase_ssu_swvl"/>
</dbReference>
<keyword evidence="1" id="KW-0479">Metal-binding</keyword>
<evidence type="ECO:0000259" key="4">
    <source>
        <dbReference type="Pfam" id="PF00330"/>
    </source>
</evidence>
<dbReference type="Gene3D" id="3.30.499.10">
    <property type="entry name" value="Aconitase, domain 3"/>
    <property type="match status" value="2"/>
</dbReference>
<dbReference type="EC" id="4.2.1.3" evidence="6"/>
<dbReference type="RefSeq" id="WP_390227873.1">
    <property type="nucleotide sequence ID" value="NZ_JBHSCN010000003.1"/>
</dbReference>
<dbReference type="InterPro" id="IPR006250">
    <property type="entry name" value="Aconitase_put"/>
</dbReference>
<dbReference type="InterPro" id="IPR036008">
    <property type="entry name" value="Aconitase_4Fe-4S_dom"/>
</dbReference>
<evidence type="ECO:0000256" key="2">
    <source>
        <dbReference type="ARBA" id="ARBA00023004"/>
    </source>
</evidence>
<evidence type="ECO:0000313" key="7">
    <source>
        <dbReference type="Proteomes" id="UP001595900"/>
    </source>
</evidence>
<protein>
    <submittedName>
        <fullName evidence="6">Aconitate hydratase</fullName>
        <ecNumber evidence="6">4.2.1.3</ecNumber>
    </submittedName>
</protein>
<sequence>MALNVAEKLITSHLVSGTMAPGEEIALKIDQTLTQDATGTMVMLELEALGLDRTQAEVSVQYVDHNLLQGDEKNAEDHDFLRSACQRFGIWFSKPGNGVSHPTHMQRFGVPGKSLVGSDSHTPAAGSLGMLAMGVGGIEVATAVVGRPVSIRMPEIWGVRLSGELPPWVSAKDVVLEMLRRHSVKGGVGRIIEYYGPGLAGLTAMDRHVIANMGAELGATTTVFPSDERVHEFLRSEQREDDFVEILADEGADYDIDEQIDLSSLEPLIALPSAPDNVVPVSEVAGQPVEQVVIGSSANPGLRDFAIVAAILKGRQAHAGVSLDINPTSRPILQDLMKMGSALDLIASGARLHQSGCLGCIGMGQAPAVGRNSLRTMPRNFPGRSGTNEDSVYLCSPETGAAAALTGVITDPRELPEKAGIDYPELRLPAVATVDVAMLEAPLAPEEARGVELVRGSNIVSLPEFDELADHIHAPVLLKVGDDISTDTIMPAGARVLPYRSNIPRIADFVYDQLDSTYSERAKEVREESGHILVGGSNYGQGSSREHAVIAPRFLGLRAVIAISYARIHWQNLANFGVLALEFADADDYERLQQGDVLELEGVREAIAHGHEMTARNTSREESYRLIHRLSDRQVDMVLAGGLIPWLRDHEQ</sequence>
<reference evidence="7" key="1">
    <citation type="journal article" date="2019" name="Int. J. Syst. Evol. Microbiol.">
        <title>The Global Catalogue of Microorganisms (GCM) 10K type strain sequencing project: providing services to taxonomists for standard genome sequencing and annotation.</title>
        <authorList>
            <consortium name="The Broad Institute Genomics Platform"/>
            <consortium name="The Broad Institute Genome Sequencing Center for Infectious Disease"/>
            <person name="Wu L."/>
            <person name="Ma J."/>
        </authorList>
    </citation>
    <scope>NUCLEOTIDE SEQUENCE [LARGE SCALE GENOMIC DNA]</scope>
    <source>
        <strain evidence="7">CGMCC 1.10363</strain>
    </source>
</reference>
<keyword evidence="7" id="KW-1185">Reference proteome</keyword>
<evidence type="ECO:0000259" key="5">
    <source>
        <dbReference type="Pfam" id="PF00694"/>
    </source>
</evidence>
<keyword evidence="2" id="KW-0408">Iron</keyword>
<dbReference type="InterPro" id="IPR015931">
    <property type="entry name" value="Acnase/IPM_dHydase_lsu_aba_1/3"/>
</dbReference>
<gene>
    <name evidence="6" type="ORF">ACFOYW_06010</name>
</gene>
<dbReference type="PANTHER" id="PTHR43160">
    <property type="entry name" value="ACONITATE HYDRATASE B"/>
    <property type="match status" value="1"/>
</dbReference>
<dbReference type="InterPro" id="IPR015928">
    <property type="entry name" value="Aconitase/3IPM_dehydase_swvl"/>
</dbReference>
<organism evidence="6 7">
    <name type="scientific">Gryllotalpicola reticulitermitis</name>
    <dbReference type="NCBI Taxonomy" id="1184153"/>
    <lineage>
        <taxon>Bacteria</taxon>
        <taxon>Bacillati</taxon>
        <taxon>Actinomycetota</taxon>
        <taxon>Actinomycetes</taxon>
        <taxon>Micrococcales</taxon>
        <taxon>Microbacteriaceae</taxon>
        <taxon>Gryllotalpicola</taxon>
    </lineage>
</organism>
<evidence type="ECO:0000256" key="3">
    <source>
        <dbReference type="ARBA" id="ARBA00023014"/>
    </source>
</evidence>
<dbReference type="GO" id="GO:0003994">
    <property type="term" value="F:aconitate hydratase activity"/>
    <property type="evidence" value="ECO:0007669"/>
    <property type="project" value="UniProtKB-EC"/>
</dbReference>
<comment type="caution">
    <text evidence="6">The sequence shown here is derived from an EMBL/GenBank/DDBJ whole genome shotgun (WGS) entry which is preliminary data.</text>
</comment>
<proteinExistence type="predicted"/>
<name>A0ABV8Q6D6_9MICO</name>
<dbReference type="InterPro" id="IPR050926">
    <property type="entry name" value="Aconitase/IPM_isomerase"/>
</dbReference>
<dbReference type="NCBIfam" id="NF005558">
    <property type="entry name" value="PRK07229.1"/>
    <property type="match status" value="1"/>
</dbReference>
<accession>A0ABV8Q6D6</accession>
<dbReference type="InterPro" id="IPR001030">
    <property type="entry name" value="Acoase/IPM_deHydtase_lsu_aba"/>
</dbReference>
<evidence type="ECO:0000313" key="6">
    <source>
        <dbReference type="EMBL" id="MFC4242918.1"/>
    </source>
</evidence>
<dbReference type="SUPFAM" id="SSF52016">
    <property type="entry name" value="LeuD/IlvD-like"/>
    <property type="match status" value="1"/>
</dbReference>
<dbReference type="Pfam" id="PF00330">
    <property type="entry name" value="Aconitase"/>
    <property type="match status" value="1"/>
</dbReference>
<dbReference type="Pfam" id="PF00694">
    <property type="entry name" value="Aconitase_C"/>
    <property type="match status" value="1"/>
</dbReference>
<evidence type="ECO:0000256" key="1">
    <source>
        <dbReference type="ARBA" id="ARBA00022723"/>
    </source>
</evidence>
<feature type="domain" description="Aconitase A/isopropylmalate dehydratase small subunit swivel" evidence="5">
    <location>
        <begin position="521"/>
        <end position="585"/>
    </location>
</feature>
<dbReference type="SUPFAM" id="SSF53732">
    <property type="entry name" value="Aconitase iron-sulfur domain"/>
    <property type="match status" value="1"/>
</dbReference>
<keyword evidence="6" id="KW-0456">Lyase</keyword>
<dbReference type="PANTHER" id="PTHR43160:SF3">
    <property type="entry name" value="ACONITATE HYDRATASE, MITOCHONDRIAL"/>
    <property type="match status" value="1"/>
</dbReference>
<feature type="domain" description="Aconitase/3-isopropylmalate dehydratase large subunit alpha/beta/alpha" evidence="4">
    <location>
        <begin position="7"/>
        <end position="407"/>
    </location>
</feature>
<keyword evidence="3" id="KW-0411">Iron-sulfur</keyword>
<dbReference type="NCBIfam" id="TIGR01342">
    <property type="entry name" value="acon_putative"/>
    <property type="match status" value="1"/>
</dbReference>
<dbReference type="Gene3D" id="3.20.19.10">
    <property type="entry name" value="Aconitase, domain 4"/>
    <property type="match status" value="1"/>
</dbReference>
<dbReference type="PRINTS" id="PR00415">
    <property type="entry name" value="ACONITASE"/>
</dbReference>